<protein>
    <submittedName>
        <fullName evidence="1">Uncharacterized protein</fullName>
    </submittedName>
</protein>
<evidence type="ECO:0000313" key="1">
    <source>
        <dbReference type="EMBL" id="KAI4865881.1"/>
    </source>
</evidence>
<name>A0ACB9Z289_9PEZI</name>
<sequence>MADVYRRTGRGGAGNFYSQKDVEEATKAADSSKDLEAQKQHQQPPADEIPTDPADPPSQHTTTTTSDSNNGAYARTGRGGAGNFVDPVTAAASSPSSPPASPSSTATPAPATVARSGLSGRGGAGNWTTVPGEGEDGGGGGAVYDPEQERKRREALDAHILQDIRDSLPQPPRIHYMHGPGRGRKPDLSPTS</sequence>
<evidence type="ECO:0000313" key="2">
    <source>
        <dbReference type="Proteomes" id="UP001497700"/>
    </source>
</evidence>
<gene>
    <name evidence="1" type="ORF">F4820DRAFT_277723</name>
</gene>
<accession>A0ACB9Z289</accession>
<proteinExistence type="predicted"/>
<dbReference type="Proteomes" id="UP001497700">
    <property type="component" value="Unassembled WGS sequence"/>
</dbReference>
<reference evidence="1 2" key="1">
    <citation type="journal article" date="2022" name="New Phytol.">
        <title>Ecological generalism drives hyperdiversity of secondary metabolite gene clusters in xylarialean endophytes.</title>
        <authorList>
            <person name="Franco M.E.E."/>
            <person name="Wisecaver J.H."/>
            <person name="Arnold A.E."/>
            <person name="Ju Y.M."/>
            <person name="Slot J.C."/>
            <person name="Ahrendt S."/>
            <person name="Moore L.P."/>
            <person name="Eastman K.E."/>
            <person name="Scott K."/>
            <person name="Konkel Z."/>
            <person name="Mondo S.J."/>
            <person name="Kuo A."/>
            <person name="Hayes R.D."/>
            <person name="Haridas S."/>
            <person name="Andreopoulos B."/>
            <person name="Riley R."/>
            <person name="LaButti K."/>
            <person name="Pangilinan J."/>
            <person name="Lipzen A."/>
            <person name="Amirebrahimi M."/>
            <person name="Yan J."/>
            <person name="Adam C."/>
            <person name="Keymanesh K."/>
            <person name="Ng V."/>
            <person name="Louie K."/>
            <person name="Northen T."/>
            <person name="Drula E."/>
            <person name="Henrissat B."/>
            <person name="Hsieh H.M."/>
            <person name="Youens-Clark K."/>
            <person name="Lutzoni F."/>
            <person name="Miadlikowska J."/>
            <person name="Eastwood D.C."/>
            <person name="Hamelin R.C."/>
            <person name="Grigoriev I.V."/>
            <person name="U'Ren J.M."/>
        </authorList>
    </citation>
    <scope>NUCLEOTIDE SEQUENCE [LARGE SCALE GENOMIC DNA]</scope>
    <source>
        <strain evidence="1 2">CBS 119005</strain>
    </source>
</reference>
<keyword evidence="2" id="KW-1185">Reference proteome</keyword>
<comment type="caution">
    <text evidence="1">The sequence shown here is derived from an EMBL/GenBank/DDBJ whole genome shotgun (WGS) entry which is preliminary data.</text>
</comment>
<dbReference type="EMBL" id="MU393466">
    <property type="protein sequence ID" value="KAI4865881.1"/>
    <property type="molecule type" value="Genomic_DNA"/>
</dbReference>
<organism evidence="1 2">
    <name type="scientific">Hypoxylon rubiginosum</name>
    <dbReference type="NCBI Taxonomy" id="110542"/>
    <lineage>
        <taxon>Eukaryota</taxon>
        <taxon>Fungi</taxon>
        <taxon>Dikarya</taxon>
        <taxon>Ascomycota</taxon>
        <taxon>Pezizomycotina</taxon>
        <taxon>Sordariomycetes</taxon>
        <taxon>Xylariomycetidae</taxon>
        <taxon>Xylariales</taxon>
        <taxon>Hypoxylaceae</taxon>
        <taxon>Hypoxylon</taxon>
    </lineage>
</organism>